<organism evidence="1 2">
    <name type="scientific">Prevotella intermedia</name>
    <dbReference type="NCBI Taxonomy" id="28131"/>
    <lineage>
        <taxon>Bacteria</taxon>
        <taxon>Pseudomonadati</taxon>
        <taxon>Bacteroidota</taxon>
        <taxon>Bacteroidia</taxon>
        <taxon>Bacteroidales</taxon>
        <taxon>Prevotellaceae</taxon>
        <taxon>Prevotella</taxon>
    </lineage>
</organism>
<reference evidence="1 2" key="1">
    <citation type="submission" date="2015-07" db="EMBL/GenBank/DDBJ databases">
        <title>Complete genome sequence of Prevotella intermedia strain 17-2.</title>
        <authorList>
            <person name="Nambu T."/>
        </authorList>
    </citation>
    <scope>NUCLEOTIDE SEQUENCE [LARGE SCALE GENOMIC DNA]</scope>
    <source>
        <strain evidence="1 2">17-2</strain>
    </source>
</reference>
<gene>
    <name evidence="1" type="ORF">PI172_2313</name>
</gene>
<accession>A0AAD1F8J8</accession>
<dbReference type="AlphaFoldDB" id="A0AAD1F8J8"/>
<name>A0AAD1F8J8_PREIN</name>
<dbReference type="Proteomes" id="UP000067008">
    <property type="component" value="Chromosome 1"/>
</dbReference>
<evidence type="ECO:0000313" key="2">
    <source>
        <dbReference type="Proteomes" id="UP000067008"/>
    </source>
</evidence>
<sequence length="40" mass="4671">MKAPQKSHYKLQLSHTARNTLITNNYALVFQNLLFRIPKA</sequence>
<proteinExistence type="predicted"/>
<dbReference type="EMBL" id="AP014926">
    <property type="protein sequence ID" value="BAR97041.1"/>
    <property type="molecule type" value="Genomic_DNA"/>
</dbReference>
<protein>
    <submittedName>
        <fullName evidence="1">Uncharacterized protein</fullName>
    </submittedName>
</protein>
<evidence type="ECO:0000313" key="1">
    <source>
        <dbReference type="EMBL" id="BAR97041.1"/>
    </source>
</evidence>